<dbReference type="NCBIfam" id="NF005927">
    <property type="entry name" value="PRK07942.1"/>
    <property type="match status" value="1"/>
</dbReference>
<name>A0A916JV40_9MICO</name>
<gene>
    <name evidence="5" type="primary">dinG</name>
    <name evidence="5" type="ORF">LEUCIP111803_00621</name>
</gene>
<reference evidence="5" key="1">
    <citation type="submission" date="2021-06" db="EMBL/GenBank/DDBJ databases">
        <authorList>
            <person name="Criscuolo A."/>
        </authorList>
    </citation>
    <scope>NUCLEOTIDE SEQUENCE</scope>
    <source>
        <strain evidence="5">CIP111803</strain>
    </source>
</reference>
<evidence type="ECO:0000256" key="1">
    <source>
        <dbReference type="ARBA" id="ARBA00022722"/>
    </source>
</evidence>
<evidence type="ECO:0000256" key="3">
    <source>
        <dbReference type="ARBA" id="ARBA00022839"/>
    </source>
</evidence>
<dbReference type="RefSeq" id="WP_218114240.1">
    <property type="nucleotide sequence ID" value="NZ_CAJVAP010000005.1"/>
</dbReference>
<organism evidence="5 6">
    <name type="scientific">Leucobacter soli</name>
    <dbReference type="NCBI Taxonomy" id="2812850"/>
    <lineage>
        <taxon>Bacteria</taxon>
        <taxon>Bacillati</taxon>
        <taxon>Actinomycetota</taxon>
        <taxon>Actinomycetes</taxon>
        <taxon>Micrococcales</taxon>
        <taxon>Microbacteriaceae</taxon>
        <taxon>Leucobacter</taxon>
    </lineage>
</organism>
<evidence type="ECO:0000259" key="4">
    <source>
        <dbReference type="SMART" id="SM00479"/>
    </source>
</evidence>
<keyword evidence="1" id="KW-0540">Nuclease</keyword>
<dbReference type="GO" id="GO:0005829">
    <property type="term" value="C:cytosol"/>
    <property type="evidence" value="ECO:0007669"/>
    <property type="project" value="TreeGrafter"/>
</dbReference>
<dbReference type="EC" id="3.1.-.-" evidence="5"/>
<evidence type="ECO:0000313" key="6">
    <source>
        <dbReference type="Proteomes" id="UP000693892"/>
    </source>
</evidence>
<dbReference type="CDD" id="cd06127">
    <property type="entry name" value="DEDDh"/>
    <property type="match status" value="1"/>
</dbReference>
<comment type="caution">
    <text evidence="5">The sequence shown here is derived from an EMBL/GenBank/DDBJ whole genome shotgun (WGS) entry which is preliminary data.</text>
</comment>
<dbReference type="SMART" id="SM00479">
    <property type="entry name" value="EXOIII"/>
    <property type="match status" value="1"/>
</dbReference>
<dbReference type="Proteomes" id="UP000693892">
    <property type="component" value="Unassembled WGS sequence"/>
</dbReference>
<protein>
    <submittedName>
        <fullName evidence="5">3'-5' exonuclease DinG</fullName>
        <ecNumber evidence="5">3.1.-.-</ecNumber>
    </submittedName>
</protein>
<dbReference type="PANTHER" id="PTHR30231:SF4">
    <property type="entry name" value="PROTEIN NEN2"/>
    <property type="match status" value="1"/>
</dbReference>
<feature type="domain" description="Exonuclease" evidence="4">
    <location>
        <begin position="11"/>
        <end position="187"/>
    </location>
</feature>
<keyword evidence="2 5" id="KW-0378">Hydrolase</keyword>
<keyword evidence="3 5" id="KW-0269">Exonuclease</keyword>
<dbReference type="AlphaFoldDB" id="A0A916JV40"/>
<evidence type="ECO:0000256" key="2">
    <source>
        <dbReference type="ARBA" id="ARBA00022801"/>
    </source>
</evidence>
<sequence length="232" mass="25044">MTDALPLWASQLAVFDTETTGVDPAQARIVSASIALLGEGGAVGERYDWLIDPGVEIPEAAARVHGITTEVARASGVDAGVGVAQIIEQLFAMIERGYPVVVYNAPYDLTLLRAEAVRHGIAWPGLPSPVIDPLVIDKQVDRFRKGKRTLDVVTQHYGVALDTAHDAGEDAIAAGRVAQAIARRYASVLPGDVQQLHDEQVSWAAAQAANFQEYMRRVRDPQFVAEGAWPLR</sequence>
<dbReference type="Pfam" id="PF00929">
    <property type="entry name" value="RNase_T"/>
    <property type="match status" value="1"/>
</dbReference>
<dbReference type="PANTHER" id="PTHR30231">
    <property type="entry name" value="DNA POLYMERASE III SUBUNIT EPSILON"/>
    <property type="match status" value="1"/>
</dbReference>
<keyword evidence="6" id="KW-1185">Reference proteome</keyword>
<proteinExistence type="predicted"/>
<evidence type="ECO:0000313" key="5">
    <source>
        <dbReference type="EMBL" id="CAG7603131.1"/>
    </source>
</evidence>
<dbReference type="EMBL" id="CAJVAP010000005">
    <property type="protein sequence ID" value="CAG7603131.1"/>
    <property type="molecule type" value="Genomic_DNA"/>
</dbReference>
<dbReference type="GO" id="GO:0008408">
    <property type="term" value="F:3'-5' exonuclease activity"/>
    <property type="evidence" value="ECO:0007669"/>
    <property type="project" value="TreeGrafter"/>
</dbReference>
<accession>A0A916JV40</accession>
<dbReference type="InterPro" id="IPR013520">
    <property type="entry name" value="Ribonucl_H"/>
</dbReference>